<dbReference type="EMBL" id="KZ613941">
    <property type="protein sequence ID" value="PMD44364.1"/>
    <property type="molecule type" value="Genomic_DNA"/>
</dbReference>
<gene>
    <name evidence="1" type="ORF">L207DRAFT_619348</name>
</gene>
<dbReference type="STRING" id="1149755.A0A2J6S0R1"/>
<sequence length="157" mass="17655">MVRRGKAESYHKDAWKKDTLLLTCILRLRVQPAVSYRDISDILLKALSKHLSGVAENSANLAKLKSTTTNNNTSANTMSTISTSADSIVVNNEKDEREAQMKEWLVQYLEEDFMGAEFRGDQAWWKARDMDAGVIGEMLRAADLYGKGHVVASREEM</sequence>
<protein>
    <submittedName>
        <fullName evidence="1">Uncharacterized protein</fullName>
    </submittedName>
</protein>
<organism evidence="1 2">
    <name type="scientific">Hyaloscypha variabilis (strain UAMH 11265 / GT02V1 / F)</name>
    <name type="common">Meliniomyces variabilis</name>
    <dbReference type="NCBI Taxonomy" id="1149755"/>
    <lineage>
        <taxon>Eukaryota</taxon>
        <taxon>Fungi</taxon>
        <taxon>Dikarya</taxon>
        <taxon>Ascomycota</taxon>
        <taxon>Pezizomycotina</taxon>
        <taxon>Leotiomycetes</taxon>
        <taxon>Helotiales</taxon>
        <taxon>Hyaloscyphaceae</taxon>
        <taxon>Hyaloscypha</taxon>
        <taxon>Hyaloscypha variabilis</taxon>
    </lineage>
</organism>
<keyword evidence="2" id="KW-1185">Reference proteome</keyword>
<dbReference type="OrthoDB" id="3545268at2759"/>
<accession>A0A2J6S0R1</accession>
<dbReference type="AlphaFoldDB" id="A0A2J6S0R1"/>
<reference evidence="1 2" key="1">
    <citation type="submission" date="2016-04" db="EMBL/GenBank/DDBJ databases">
        <title>A degradative enzymes factory behind the ericoid mycorrhizal symbiosis.</title>
        <authorList>
            <consortium name="DOE Joint Genome Institute"/>
            <person name="Martino E."/>
            <person name="Morin E."/>
            <person name="Grelet G."/>
            <person name="Kuo A."/>
            <person name="Kohler A."/>
            <person name="Daghino S."/>
            <person name="Barry K."/>
            <person name="Choi C."/>
            <person name="Cichocki N."/>
            <person name="Clum A."/>
            <person name="Copeland A."/>
            <person name="Hainaut M."/>
            <person name="Haridas S."/>
            <person name="Labutti K."/>
            <person name="Lindquist E."/>
            <person name="Lipzen A."/>
            <person name="Khouja H.-R."/>
            <person name="Murat C."/>
            <person name="Ohm R."/>
            <person name="Olson A."/>
            <person name="Spatafora J."/>
            <person name="Veneault-Fourrey C."/>
            <person name="Henrissat B."/>
            <person name="Grigoriev I."/>
            <person name="Martin F."/>
            <person name="Perotto S."/>
        </authorList>
    </citation>
    <scope>NUCLEOTIDE SEQUENCE [LARGE SCALE GENOMIC DNA]</scope>
    <source>
        <strain evidence="1 2">F</strain>
    </source>
</reference>
<evidence type="ECO:0000313" key="2">
    <source>
        <dbReference type="Proteomes" id="UP000235786"/>
    </source>
</evidence>
<dbReference type="Proteomes" id="UP000235786">
    <property type="component" value="Unassembled WGS sequence"/>
</dbReference>
<proteinExistence type="predicted"/>
<evidence type="ECO:0000313" key="1">
    <source>
        <dbReference type="EMBL" id="PMD44364.1"/>
    </source>
</evidence>
<name>A0A2J6S0R1_HYAVF</name>